<dbReference type="Gene3D" id="3.30.1300.30">
    <property type="entry name" value="GSPII I/J protein-like"/>
    <property type="match status" value="1"/>
</dbReference>
<dbReference type="InterPro" id="IPR010052">
    <property type="entry name" value="T2SS_protein-GspI"/>
</dbReference>
<keyword evidence="8 9" id="KW-0472">Membrane</keyword>
<dbReference type="NCBIfam" id="TIGR02532">
    <property type="entry name" value="IV_pilin_GFxxxE"/>
    <property type="match status" value="1"/>
</dbReference>
<dbReference type="NCBIfam" id="TIGR01707">
    <property type="entry name" value="gspI"/>
    <property type="match status" value="1"/>
</dbReference>
<feature type="domain" description="Type II secretion system protein GspI C-terminal" evidence="10">
    <location>
        <begin position="40"/>
        <end position="116"/>
    </location>
</feature>
<gene>
    <name evidence="11" type="primary">gspI</name>
    <name evidence="11" type="ORF">NOG11_06605</name>
</gene>
<protein>
    <recommendedName>
        <fullName evidence="9">Type II secretion system protein I</fullName>
        <shortName evidence="9">T2SS minor pseudopilin I</shortName>
    </recommendedName>
</protein>
<dbReference type="PANTHER" id="PTHR38779:SF2">
    <property type="entry name" value="TYPE II SECRETION SYSTEM PROTEIN I-RELATED"/>
    <property type="match status" value="1"/>
</dbReference>
<dbReference type="EMBL" id="JANIBC010000003">
    <property type="protein sequence ID" value="MCQ8185059.1"/>
    <property type="molecule type" value="Genomic_DNA"/>
</dbReference>
<dbReference type="GO" id="GO:0015628">
    <property type="term" value="P:protein secretion by the type II secretion system"/>
    <property type="evidence" value="ECO:0007669"/>
    <property type="project" value="UniProtKB-UniRule"/>
</dbReference>
<keyword evidence="12" id="KW-1185">Reference proteome</keyword>
<evidence type="ECO:0000256" key="3">
    <source>
        <dbReference type="ARBA" id="ARBA00022475"/>
    </source>
</evidence>
<comment type="PTM">
    <text evidence="9">Cleaved by prepilin peptidase.</text>
</comment>
<dbReference type="Pfam" id="PF07963">
    <property type="entry name" value="N_methyl"/>
    <property type="match status" value="1"/>
</dbReference>
<evidence type="ECO:0000256" key="1">
    <source>
        <dbReference type="ARBA" id="ARBA00004377"/>
    </source>
</evidence>
<dbReference type="SUPFAM" id="SSF54523">
    <property type="entry name" value="Pili subunits"/>
    <property type="match status" value="1"/>
</dbReference>
<comment type="subunit">
    <text evidence="9">Type II secretion is composed of four main components: the outer membrane complex, the inner membrane complex, the cytoplasmic secretion ATPase and the periplasm-spanning pseudopilus.</text>
</comment>
<keyword evidence="7 9" id="KW-1133">Transmembrane helix</keyword>
<sequence length="124" mass="13300">MSDQRGLTLIEVLVAMTVLALVVGSLLVLIGQHTRQAAALEDRLMARIAADNALASYIIAREEGARVDLRSEEEIGGRTIYIEIGRSNAPLEGFELVEASARLSRDGQVLASYQTIRPVGGLAP</sequence>
<feature type="transmembrane region" description="Helical" evidence="9">
    <location>
        <begin position="6"/>
        <end position="30"/>
    </location>
</feature>
<evidence type="ECO:0000256" key="8">
    <source>
        <dbReference type="ARBA" id="ARBA00023136"/>
    </source>
</evidence>
<accession>A0A9X2L8H1</accession>
<dbReference type="AlphaFoldDB" id="A0A9X2L8H1"/>
<evidence type="ECO:0000256" key="4">
    <source>
        <dbReference type="ARBA" id="ARBA00022481"/>
    </source>
</evidence>
<comment type="subcellular location">
    <subcellularLocation>
        <location evidence="1 9">Cell inner membrane</location>
        <topology evidence="1 9">Single-pass membrane protein</topology>
    </subcellularLocation>
</comment>
<evidence type="ECO:0000313" key="12">
    <source>
        <dbReference type="Proteomes" id="UP001142610"/>
    </source>
</evidence>
<evidence type="ECO:0000256" key="9">
    <source>
        <dbReference type="RuleBase" id="RU368030"/>
    </source>
</evidence>
<proteinExistence type="inferred from homology"/>
<dbReference type="GO" id="GO:0015627">
    <property type="term" value="C:type II protein secretion system complex"/>
    <property type="evidence" value="ECO:0007669"/>
    <property type="project" value="UniProtKB-UniRule"/>
</dbReference>
<evidence type="ECO:0000256" key="5">
    <source>
        <dbReference type="ARBA" id="ARBA00022519"/>
    </source>
</evidence>
<dbReference type="GO" id="GO:0005886">
    <property type="term" value="C:plasma membrane"/>
    <property type="evidence" value="ECO:0007669"/>
    <property type="project" value="UniProtKB-SubCell"/>
</dbReference>
<evidence type="ECO:0000256" key="2">
    <source>
        <dbReference type="ARBA" id="ARBA00008358"/>
    </source>
</evidence>
<keyword evidence="6 9" id="KW-0812">Transmembrane</keyword>
<dbReference type="InterPro" id="IPR003413">
    <property type="entry name" value="T2SS_GspI_C"/>
</dbReference>
<reference evidence="11" key="1">
    <citation type="submission" date="2022-07" db="EMBL/GenBank/DDBJ databases">
        <title>Parvularcula maris sp. nov., an algicidal bacterium isolated from seawater.</title>
        <authorList>
            <person name="Li F."/>
        </authorList>
    </citation>
    <scope>NUCLEOTIDE SEQUENCE</scope>
    <source>
        <strain evidence="11">BGMRC 0090</strain>
    </source>
</reference>
<keyword evidence="5 9" id="KW-0997">Cell inner membrane</keyword>
<keyword evidence="4 9" id="KW-0488">Methylation</keyword>
<comment type="function">
    <text evidence="9">Component of the type II secretion system required for the energy-dependent secretion of extracellular factors such as proteases and toxins from the periplasm.</text>
</comment>
<evidence type="ECO:0000313" key="11">
    <source>
        <dbReference type="EMBL" id="MCQ8185059.1"/>
    </source>
</evidence>
<dbReference type="Proteomes" id="UP001142610">
    <property type="component" value="Unassembled WGS sequence"/>
</dbReference>
<evidence type="ECO:0000256" key="6">
    <source>
        <dbReference type="ARBA" id="ARBA00022692"/>
    </source>
</evidence>
<evidence type="ECO:0000259" key="10">
    <source>
        <dbReference type="Pfam" id="PF02501"/>
    </source>
</evidence>
<name>A0A9X2L8H1_9PROT</name>
<dbReference type="RefSeq" id="WP_256618920.1">
    <property type="nucleotide sequence ID" value="NZ_JANIBC010000003.1"/>
</dbReference>
<dbReference type="InterPro" id="IPR012902">
    <property type="entry name" value="N_methyl_site"/>
</dbReference>
<comment type="caution">
    <text evidence="11">The sequence shown here is derived from an EMBL/GenBank/DDBJ whole genome shotgun (WGS) entry which is preliminary data.</text>
</comment>
<organism evidence="11 12">
    <name type="scientific">Parvularcula maris</name>
    <dbReference type="NCBI Taxonomy" id="2965077"/>
    <lineage>
        <taxon>Bacteria</taxon>
        <taxon>Pseudomonadati</taxon>
        <taxon>Pseudomonadota</taxon>
        <taxon>Alphaproteobacteria</taxon>
        <taxon>Parvularculales</taxon>
        <taxon>Parvularculaceae</taxon>
        <taxon>Parvularcula</taxon>
    </lineage>
</organism>
<dbReference type="PANTHER" id="PTHR38779">
    <property type="entry name" value="TYPE II SECRETION SYSTEM PROTEIN I-RELATED"/>
    <property type="match status" value="1"/>
</dbReference>
<dbReference type="InterPro" id="IPR045584">
    <property type="entry name" value="Pilin-like"/>
</dbReference>
<keyword evidence="3" id="KW-1003">Cell membrane</keyword>
<evidence type="ECO:0000256" key="7">
    <source>
        <dbReference type="ARBA" id="ARBA00022989"/>
    </source>
</evidence>
<dbReference type="Pfam" id="PF02501">
    <property type="entry name" value="T2SSI"/>
    <property type="match status" value="1"/>
</dbReference>
<comment type="similarity">
    <text evidence="2 9">Belongs to the GSP I family.</text>
</comment>
<dbReference type="PROSITE" id="PS00409">
    <property type="entry name" value="PROKAR_NTER_METHYL"/>
    <property type="match status" value="1"/>
</dbReference>